<evidence type="ECO:0000259" key="5">
    <source>
        <dbReference type="PROSITE" id="PS50893"/>
    </source>
</evidence>
<keyword evidence="2" id="KW-0813">Transport</keyword>
<proteinExistence type="inferred from homology"/>
<dbReference type="PANTHER" id="PTHR42734:SF17">
    <property type="entry name" value="METAL TRANSPORT SYSTEM ATP-BINDING PROTEIN TM_0124-RELATED"/>
    <property type="match status" value="1"/>
</dbReference>
<keyword evidence="3" id="KW-0547">Nucleotide-binding</keyword>
<dbReference type="InterPro" id="IPR003439">
    <property type="entry name" value="ABC_transporter-like_ATP-bd"/>
</dbReference>
<feature type="domain" description="ABC transporter" evidence="5">
    <location>
        <begin position="5"/>
        <end position="224"/>
    </location>
</feature>
<dbReference type="InterPro" id="IPR050153">
    <property type="entry name" value="Metal_Ion_Import_ABC"/>
</dbReference>
<dbReference type="CDD" id="cd03230">
    <property type="entry name" value="ABC_DR_subfamily_A"/>
    <property type="match status" value="1"/>
</dbReference>
<protein>
    <submittedName>
        <fullName evidence="6">ABC transporter ATP-binding protein</fullName>
    </submittedName>
</protein>
<reference evidence="7" key="1">
    <citation type="journal article" date="2019" name="Int. J. Syst. Evol. Microbiol.">
        <title>The Global Catalogue of Microorganisms (GCM) 10K type strain sequencing project: providing services to taxonomists for standard genome sequencing and annotation.</title>
        <authorList>
            <consortium name="The Broad Institute Genomics Platform"/>
            <consortium name="The Broad Institute Genome Sequencing Center for Infectious Disease"/>
            <person name="Wu L."/>
            <person name="Ma J."/>
        </authorList>
    </citation>
    <scope>NUCLEOTIDE SEQUENCE [LARGE SCALE GENOMIC DNA]</scope>
    <source>
        <strain evidence="7">JCM 1407</strain>
    </source>
</reference>
<dbReference type="EMBL" id="BAAACG010000010">
    <property type="protein sequence ID" value="GAA0742933.1"/>
    <property type="molecule type" value="Genomic_DNA"/>
</dbReference>
<dbReference type="Gene3D" id="3.40.50.300">
    <property type="entry name" value="P-loop containing nucleotide triphosphate hydrolases"/>
    <property type="match status" value="1"/>
</dbReference>
<name>A0ABP3UX96_9CLOT</name>
<dbReference type="Pfam" id="PF00005">
    <property type="entry name" value="ABC_tran"/>
    <property type="match status" value="1"/>
</dbReference>
<accession>A0ABP3UX96</accession>
<organism evidence="6 7">
    <name type="scientific">Clostridium oceanicum</name>
    <dbReference type="NCBI Taxonomy" id="1543"/>
    <lineage>
        <taxon>Bacteria</taxon>
        <taxon>Bacillati</taxon>
        <taxon>Bacillota</taxon>
        <taxon>Clostridia</taxon>
        <taxon>Eubacteriales</taxon>
        <taxon>Clostridiaceae</taxon>
        <taxon>Clostridium</taxon>
    </lineage>
</organism>
<dbReference type="PROSITE" id="PS50893">
    <property type="entry name" value="ABC_TRANSPORTER_2"/>
    <property type="match status" value="1"/>
</dbReference>
<dbReference type="SMART" id="SM00382">
    <property type="entry name" value="AAA"/>
    <property type="match status" value="1"/>
</dbReference>
<sequence>MDKLIEMKNITKNFGKEVILQNLNMTINKGDSIAIVGHNGCGKSTLLKIISGLVSIKEGEIKYHKDLKFNYVPERFPKLLITPNQYILRTGLIEGLTKDEIKSRGYELFKNFFMENMIDIPIKYLSKGSIQKVSVVQALLTKPDILLLDEPLSGQDVDSQRVFIKLVNKLIGEGVTVVMSCHDNILIDSLANLVYKIKDRNIEKVKNIKRENKSYDILVFRKNMKLEEKYKNIKEKIEKIEIDEKKIKMVVSCDNSNLVVKEMLDYGYEIRRMYNENF</sequence>
<keyword evidence="7" id="KW-1185">Reference proteome</keyword>
<dbReference type="PANTHER" id="PTHR42734">
    <property type="entry name" value="METAL TRANSPORT SYSTEM ATP-BINDING PROTEIN TM_0124-RELATED"/>
    <property type="match status" value="1"/>
</dbReference>
<dbReference type="Proteomes" id="UP001501510">
    <property type="component" value="Unassembled WGS sequence"/>
</dbReference>
<dbReference type="GO" id="GO:0005524">
    <property type="term" value="F:ATP binding"/>
    <property type="evidence" value="ECO:0007669"/>
    <property type="project" value="UniProtKB-KW"/>
</dbReference>
<dbReference type="RefSeq" id="WP_343762094.1">
    <property type="nucleotide sequence ID" value="NZ_BAAACG010000010.1"/>
</dbReference>
<evidence type="ECO:0000256" key="4">
    <source>
        <dbReference type="ARBA" id="ARBA00022840"/>
    </source>
</evidence>
<evidence type="ECO:0000256" key="2">
    <source>
        <dbReference type="ARBA" id="ARBA00022448"/>
    </source>
</evidence>
<comment type="similarity">
    <text evidence="1">Belongs to the ABC transporter superfamily.</text>
</comment>
<dbReference type="InterPro" id="IPR027417">
    <property type="entry name" value="P-loop_NTPase"/>
</dbReference>
<gene>
    <name evidence="6" type="ORF">GCM10008906_26070</name>
</gene>
<evidence type="ECO:0000313" key="6">
    <source>
        <dbReference type="EMBL" id="GAA0742933.1"/>
    </source>
</evidence>
<evidence type="ECO:0000256" key="3">
    <source>
        <dbReference type="ARBA" id="ARBA00022741"/>
    </source>
</evidence>
<dbReference type="InterPro" id="IPR003593">
    <property type="entry name" value="AAA+_ATPase"/>
</dbReference>
<keyword evidence="4 6" id="KW-0067">ATP-binding</keyword>
<dbReference type="SUPFAM" id="SSF52540">
    <property type="entry name" value="P-loop containing nucleoside triphosphate hydrolases"/>
    <property type="match status" value="1"/>
</dbReference>
<comment type="caution">
    <text evidence="6">The sequence shown here is derived from an EMBL/GenBank/DDBJ whole genome shotgun (WGS) entry which is preliminary data.</text>
</comment>
<evidence type="ECO:0000313" key="7">
    <source>
        <dbReference type="Proteomes" id="UP001501510"/>
    </source>
</evidence>
<evidence type="ECO:0000256" key="1">
    <source>
        <dbReference type="ARBA" id="ARBA00005417"/>
    </source>
</evidence>